<organism evidence="1 2">
    <name type="scientific">Danio rerio</name>
    <name type="common">Zebrafish</name>
    <name type="synonym">Brachydanio rerio</name>
    <dbReference type="NCBI Taxonomy" id="7955"/>
    <lineage>
        <taxon>Eukaryota</taxon>
        <taxon>Metazoa</taxon>
        <taxon>Chordata</taxon>
        <taxon>Craniata</taxon>
        <taxon>Vertebrata</taxon>
        <taxon>Euteleostomi</taxon>
        <taxon>Actinopterygii</taxon>
        <taxon>Neopterygii</taxon>
        <taxon>Teleostei</taxon>
        <taxon>Ostariophysi</taxon>
        <taxon>Cypriniformes</taxon>
        <taxon>Danionidae</taxon>
        <taxon>Danioninae</taxon>
        <taxon>Danio</taxon>
    </lineage>
</organism>
<evidence type="ECO:0000313" key="2">
    <source>
        <dbReference type="RefSeq" id="XP_073799904.1"/>
    </source>
</evidence>
<dbReference type="Proteomes" id="UP000000437">
    <property type="component" value="Chromosome 3"/>
</dbReference>
<accession>A0AC58J087</accession>
<gene>
    <name evidence="2" type="primary">a2m3h</name>
</gene>
<name>A0AC58J087_DANRE</name>
<sequence length="1487" mass="162058">MAVMGTSVWKWLIPALFCFVDGIRRFEPIHIDDPSDPGPVIDRPVIDRPVIIEKPIFRPIIPRPVIIDEPVIVNGPIFMVTFPSLIESGSDAKLCVSLLKHEGSLTMTISLVDDKNTETQLVQQTSQRKLHRCFNFQAPQVNGDSVQTVRVVVQGPSITMTEERKVMFRSYLPLTFIQTDKPLYNPGQTVNFRVVTMSDKLVPLDQMYNLVVLEDFRNIRINQWTNVSSVNWILELSHVLIPEAQVGTYTLRAYIGDRIISQNFDVKQYVLPKFDVTVNTLQIYSVADAGLKVEACGKYTFGQPVPGQVLVQVCRQPLAFIQDTKVTSICLNKSMRTNNTGCASLTLSTSSFFGTSSESNLQNSFVVNVNLTEEGTGVVMSKSTTVSITFEVGKFTFVDLPKFYNYGSTVNGKISVSDFNGNPIYSKAVYLLDSSIWPNKLLFNLTTNQNGFAKFSLDTTSFPQADLNLVASATPQSYFSYYSPYFTTDSQVVQLSQTDPDTPTFSDLSIVKLEQPLKCGTTYSVTVKYLFVGETGDYSADIIYMVMSRGVIVLHGFKTVQARASNTLTKGTVTFDLSVLANMAPMVQILVYSVLPSQTVVTGSASFDTEKCFSNQVSLQFSPATAVPGEGNILTVSAQAGSLCGLSAIDQSVLIMQSGGRLSAEAVFNMLPLQSLSDYPYGAEDQQDCLNVRPRRAVPTDQAYNAFKSVGMKIATNLPVREPECLKFKDLLYYRNFHGVFPFRGTGFAMAEMAPAPLATAEIGGTRGSSVDVTIRTYFPETWIWQLALVGDSGSTSVPLTVPDTITTWDTEAFCLSSNGFGLAPPALTSFQPFFLELTLPYSIIRGEAFELVATVFNYLLQCLKIQVTPTPSSNYTLTPINDQSSSTLSTNWRKTIKWALTASVIGTVNVTISAEASPSQELCGDQDVTVLSRGRIDIVTRSLRVLAEGVERTFTRSWLLCPKGSVLSESVKITLPTNVIQGSASCSVSVIGDIMGRALNNLANLLQMPSGCGEQNMIILAPNVYILRYLTVTAQLTPAIQDTATSYLLTGYQGELNYRHSDGSFSTFGYDASNTWLTAFVMRTFGLARSFTYIDPNVLKGAKDWLIGTQGSDGCFVQQGTLYHNDMKGGVGDNVTMTGYIVASLLEIGVPATDPVIMKALSFLRPLVGNLGNAYVTALLAYTFSLAGETSTRAQLLNSLRNTAISEGTTLHWSQTTSGDTLAVEISAYVLLAVLTVQPVTTANLGYANRIVSWIVAQQNPYGGFSSTQDTVVALQALALYAAQAFTPGGSSTVTVQSSVPAGDVFNFAVTPNNRLLYQRNSLNDFPGTYSVVARGSACASVQVACFYNIPTPVTVARTLSVVAKVTGDCQAAPVNLMLTFTVKYNGRKPATNMVLVDIKVLSGFTADTSLLGSPPNFAPLVQRVDSNGDHVLVYLQEVPKGVPVTFSIQLTQTVAVQNLKPAVINIYDYYQRNDKFETTYKSPCS</sequence>
<keyword evidence="1" id="KW-1185">Reference proteome</keyword>
<dbReference type="RefSeq" id="XP_073799904.1">
    <property type="nucleotide sequence ID" value="XM_073943803.1"/>
</dbReference>
<proteinExistence type="predicted"/>
<protein>
    <submittedName>
        <fullName evidence="2">Uncharacterized protein isoform X1</fullName>
    </submittedName>
</protein>
<evidence type="ECO:0000313" key="1">
    <source>
        <dbReference type="Proteomes" id="UP000000437"/>
    </source>
</evidence>
<reference evidence="2" key="1">
    <citation type="submission" date="2025-08" db="UniProtKB">
        <authorList>
            <consortium name="RefSeq"/>
        </authorList>
    </citation>
    <scope>IDENTIFICATION</scope>
    <source>
        <strain evidence="2">Tuebingen</strain>
        <tissue evidence="2">Fibroblasts and whole tissue</tissue>
    </source>
</reference>